<protein>
    <recommendedName>
        <fullName evidence="5">HEAT repeat domain-containing protein</fullName>
    </recommendedName>
</protein>
<feature type="chain" id="PRO_5022178138" description="HEAT repeat domain-containing protein" evidence="2">
    <location>
        <begin position="21"/>
        <end position="404"/>
    </location>
</feature>
<dbReference type="KEGG" id="uli:ETAA1_14760"/>
<evidence type="ECO:0000256" key="1">
    <source>
        <dbReference type="SAM" id="MobiDB-lite"/>
    </source>
</evidence>
<evidence type="ECO:0008006" key="5">
    <source>
        <dbReference type="Google" id="ProtNLM"/>
    </source>
</evidence>
<keyword evidence="4" id="KW-1185">Reference proteome</keyword>
<reference evidence="3 4" key="1">
    <citation type="submission" date="2019-02" db="EMBL/GenBank/DDBJ databases">
        <title>Deep-cultivation of Planctomycetes and their phenomic and genomic characterization uncovers novel biology.</title>
        <authorList>
            <person name="Wiegand S."/>
            <person name="Jogler M."/>
            <person name="Boedeker C."/>
            <person name="Pinto D."/>
            <person name="Vollmers J."/>
            <person name="Rivas-Marin E."/>
            <person name="Kohn T."/>
            <person name="Peeters S.H."/>
            <person name="Heuer A."/>
            <person name="Rast P."/>
            <person name="Oberbeckmann S."/>
            <person name="Bunk B."/>
            <person name="Jeske O."/>
            <person name="Meyerdierks A."/>
            <person name="Storesund J.E."/>
            <person name="Kallscheuer N."/>
            <person name="Luecker S."/>
            <person name="Lage O.M."/>
            <person name="Pohl T."/>
            <person name="Merkel B.J."/>
            <person name="Hornburger P."/>
            <person name="Mueller R.-W."/>
            <person name="Bruemmer F."/>
            <person name="Labrenz M."/>
            <person name="Spormann A.M."/>
            <person name="Op den Camp H."/>
            <person name="Overmann J."/>
            <person name="Amann R."/>
            <person name="Jetten M.S.M."/>
            <person name="Mascher T."/>
            <person name="Medema M.H."/>
            <person name="Devos D.P."/>
            <person name="Kaster A.-K."/>
            <person name="Ovreas L."/>
            <person name="Rohde M."/>
            <person name="Galperin M.Y."/>
            <person name="Jogler C."/>
        </authorList>
    </citation>
    <scope>NUCLEOTIDE SEQUENCE [LARGE SCALE GENOMIC DNA]</scope>
    <source>
        <strain evidence="3 4">ETA_A1</strain>
    </source>
</reference>
<dbReference type="Proteomes" id="UP000319576">
    <property type="component" value="Chromosome"/>
</dbReference>
<dbReference type="RefSeq" id="WP_145235676.1">
    <property type="nucleotide sequence ID" value="NZ_CP036273.1"/>
</dbReference>
<organism evidence="3 4">
    <name type="scientific">Urbifossiella limnaea</name>
    <dbReference type="NCBI Taxonomy" id="2528023"/>
    <lineage>
        <taxon>Bacteria</taxon>
        <taxon>Pseudomonadati</taxon>
        <taxon>Planctomycetota</taxon>
        <taxon>Planctomycetia</taxon>
        <taxon>Gemmatales</taxon>
        <taxon>Gemmataceae</taxon>
        <taxon>Urbifossiella</taxon>
    </lineage>
</organism>
<dbReference type="OrthoDB" id="260790at2"/>
<feature type="signal peptide" evidence="2">
    <location>
        <begin position="1"/>
        <end position="20"/>
    </location>
</feature>
<evidence type="ECO:0000313" key="4">
    <source>
        <dbReference type="Proteomes" id="UP000319576"/>
    </source>
</evidence>
<proteinExistence type="predicted"/>
<accession>A0A517XPW8</accession>
<evidence type="ECO:0000313" key="3">
    <source>
        <dbReference type="EMBL" id="QDU19547.1"/>
    </source>
</evidence>
<gene>
    <name evidence="3" type="ORF">ETAA1_14760</name>
</gene>
<feature type="region of interest" description="Disordered" evidence="1">
    <location>
        <begin position="385"/>
        <end position="404"/>
    </location>
</feature>
<sequence precursor="true">MTRVTPAVLAAALLAAPAAACPFCSPAGETLAGEVGQADFILFGSLGNPQRDPADPTAFNKGTTDLTVELVIKDHESVKGKKVVTLPKYIPADPKQPNLKHLIFFKLYNGVLDPYRGEGVPANSDLPKYLKGAIAVRGKAAGDRLAYFFDYLENPDLVISSDAYSEFGYAEYKEVRELTDRWKTDAAKPAQLLTWLKDPNTRATRFGLYGLLLGHCGKQDDAKAIRALLDDPMRSYTSGLDGVLAGYVMLDKQAGWDHLMRLVGDPKKDFSERYAGLRTVRYFWENRPDIIPKEQVLAAMRVLMDQSDLADLPIEDLRKWRTWELTPAVIGLAARESHGGIPIVRRAILKFALAAQKADPNNKAAADFVAAARQRDARQVEFLETLLRDEERPANPSPAPAPKS</sequence>
<evidence type="ECO:0000256" key="2">
    <source>
        <dbReference type="SAM" id="SignalP"/>
    </source>
</evidence>
<feature type="compositionally biased region" description="Pro residues" evidence="1">
    <location>
        <begin position="395"/>
        <end position="404"/>
    </location>
</feature>
<dbReference type="EMBL" id="CP036273">
    <property type="protein sequence ID" value="QDU19547.1"/>
    <property type="molecule type" value="Genomic_DNA"/>
</dbReference>
<name>A0A517XPW8_9BACT</name>
<keyword evidence="2" id="KW-0732">Signal</keyword>
<dbReference type="AlphaFoldDB" id="A0A517XPW8"/>